<dbReference type="PROSITE" id="PS00086">
    <property type="entry name" value="CYTOCHROME_P450"/>
    <property type="match status" value="1"/>
</dbReference>
<dbReference type="InParanoid" id="A0A2R6P2Z1"/>
<dbReference type="PANTHER" id="PTHR24282">
    <property type="entry name" value="CYTOCHROME P450 FAMILY MEMBER"/>
    <property type="match status" value="1"/>
</dbReference>
<dbReference type="PRINTS" id="PR00385">
    <property type="entry name" value="P450"/>
</dbReference>
<evidence type="ECO:0000256" key="8">
    <source>
        <dbReference type="ARBA" id="ARBA00023004"/>
    </source>
</evidence>
<evidence type="ECO:0000256" key="9">
    <source>
        <dbReference type="ARBA" id="ARBA00023033"/>
    </source>
</evidence>
<dbReference type="Proteomes" id="UP000241394">
    <property type="component" value="Chromosome LG29"/>
</dbReference>
<evidence type="ECO:0000256" key="3">
    <source>
        <dbReference type="ARBA" id="ARBA00022617"/>
    </source>
</evidence>
<dbReference type="GO" id="GO:0016705">
    <property type="term" value="F:oxidoreductase activity, acting on paired donors, with incorporation or reduction of molecular oxygen"/>
    <property type="evidence" value="ECO:0007669"/>
    <property type="project" value="InterPro"/>
</dbReference>
<name>A0A2R6P2Z1_ACTCC</name>
<dbReference type="InterPro" id="IPR001128">
    <property type="entry name" value="Cyt_P450"/>
</dbReference>
<keyword evidence="4" id="KW-0812">Transmembrane</keyword>
<proteinExistence type="inferred from homology"/>
<accession>A0A2R6P2Z1</accession>
<comment type="similarity">
    <text evidence="2 12">Belongs to the cytochrome P450 family.</text>
</comment>
<sequence length="513" mass="58140">MDGGVELAMVEAKETREGVEEARFKGISISGFIWRTQTNDEHLNTSSSNQTSQPPLQSYPATCPPFLQSSPHKLYTLYAYQSPPHYGKRCFSWDGTHPTVMIMEPELVDQVLVKNNHFRKPTLSPTLRLLLSGLAGYEGEKWAKHRKIMNPAFYLDKLKHMLPAMHMCCSEMIAKWEELVSEKGGSSCEVDVSPDLQNLAANVIARTAFGSSYQQGRRIFELQSEQALRCFQYSGSIKFPGQRFIPTKLSKRIKEISDEVQGLVRGMIHERERAMKEGEVGEDDLLSVLLKANTREIKEQGNNKKAGMSIDDVIQECKLMYFVGQETSAQLLVWAMILLSIHPNWQMRAREEVRQVFGTHKPGYDGIIRLRIVTMILNEVLRLYPPAIMMTRVNSKKTNLGEMVLPAGTRVMIPILFIHHDRDIWGDDADEFKPERFSEGIAKASKKPASFLPFGWGPRICIGNTFALLEAKMALAMILQHFSFELSPSYTHSPCFQVTLQPQNGAHLILHKI</sequence>
<keyword evidence="9 12" id="KW-0503">Monooxygenase</keyword>
<reference evidence="14" key="2">
    <citation type="journal article" date="2018" name="BMC Genomics">
        <title>A manually annotated Actinidia chinensis var. chinensis (kiwifruit) genome highlights the challenges associated with draft genomes and gene prediction in plants.</title>
        <authorList>
            <person name="Pilkington S.M."/>
            <person name="Crowhurst R."/>
            <person name="Hilario E."/>
            <person name="Nardozza S."/>
            <person name="Fraser L."/>
            <person name="Peng Y."/>
            <person name="Gunaseelan K."/>
            <person name="Simpson R."/>
            <person name="Tahir J."/>
            <person name="Deroles S.C."/>
            <person name="Templeton K."/>
            <person name="Luo Z."/>
            <person name="Davy M."/>
            <person name="Cheng C."/>
            <person name="McNeilage M."/>
            <person name="Scaglione D."/>
            <person name="Liu Y."/>
            <person name="Zhang Q."/>
            <person name="Datson P."/>
            <person name="De Silva N."/>
            <person name="Gardiner S.E."/>
            <person name="Bassett H."/>
            <person name="Chagne D."/>
            <person name="McCallum J."/>
            <person name="Dzierzon H."/>
            <person name="Deng C."/>
            <person name="Wang Y.Y."/>
            <person name="Barron L."/>
            <person name="Manako K."/>
            <person name="Bowen J."/>
            <person name="Foster T.M."/>
            <person name="Erridge Z.A."/>
            <person name="Tiffin H."/>
            <person name="Waite C.N."/>
            <person name="Davies K.M."/>
            <person name="Grierson E.P."/>
            <person name="Laing W.A."/>
            <person name="Kirk R."/>
            <person name="Chen X."/>
            <person name="Wood M."/>
            <person name="Montefiori M."/>
            <person name="Brummell D.A."/>
            <person name="Schwinn K.E."/>
            <person name="Catanach A."/>
            <person name="Fullerton C."/>
            <person name="Li D."/>
            <person name="Meiyalaghan S."/>
            <person name="Nieuwenhuizen N."/>
            <person name="Read N."/>
            <person name="Prakash R."/>
            <person name="Hunter D."/>
            <person name="Zhang H."/>
            <person name="McKenzie M."/>
            <person name="Knabel M."/>
            <person name="Harris A."/>
            <person name="Allan A.C."/>
            <person name="Gleave A."/>
            <person name="Chen A."/>
            <person name="Janssen B.J."/>
            <person name="Plunkett B."/>
            <person name="Ampomah-Dwamena C."/>
            <person name="Voogd C."/>
            <person name="Leif D."/>
            <person name="Lafferty D."/>
            <person name="Souleyre E.J.F."/>
            <person name="Varkonyi-Gasic E."/>
            <person name="Gambi F."/>
            <person name="Hanley J."/>
            <person name="Yao J.L."/>
            <person name="Cheung J."/>
            <person name="David K.M."/>
            <person name="Warren B."/>
            <person name="Marsh K."/>
            <person name="Snowden K.C."/>
            <person name="Lin-Wang K."/>
            <person name="Brian L."/>
            <person name="Martinez-Sanchez M."/>
            <person name="Wang M."/>
            <person name="Ileperuma N."/>
            <person name="Macnee N."/>
            <person name="Campin R."/>
            <person name="McAtee P."/>
            <person name="Drummond R.S.M."/>
            <person name="Espley R.V."/>
            <person name="Ireland H.S."/>
            <person name="Wu R."/>
            <person name="Atkinson R.G."/>
            <person name="Karunairetnam S."/>
            <person name="Bulley S."/>
            <person name="Chunkath S."/>
            <person name="Hanley Z."/>
            <person name="Storey R."/>
            <person name="Thrimawithana A.H."/>
            <person name="Thomson S."/>
            <person name="David C."/>
            <person name="Testolin R."/>
            <person name="Huang H."/>
            <person name="Hellens R.P."/>
            <person name="Schaffer R.J."/>
        </authorList>
    </citation>
    <scope>NUCLEOTIDE SEQUENCE [LARGE SCALE GENOMIC DNA]</scope>
    <source>
        <strain evidence="14">cv. Red5</strain>
    </source>
</reference>
<gene>
    <name evidence="13" type="ORF">CEY00_Acc21766</name>
</gene>
<evidence type="ECO:0000256" key="7">
    <source>
        <dbReference type="ARBA" id="ARBA00023002"/>
    </source>
</evidence>
<evidence type="ECO:0000313" key="13">
    <source>
        <dbReference type="EMBL" id="PSR84642.1"/>
    </source>
</evidence>
<keyword evidence="10" id="KW-0472">Membrane</keyword>
<dbReference type="InterPro" id="IPR050665">
    <property type="entry name" value="Cytochrome_P450_Monooxygen"/>
</dbReference>
<dbReference type="GO" id="GO:0020037">
    <property type="term" value="F:heme binding"/>
    <property type="evidence" value="ECO:0007669"/>
    <property type="project" value="InterPro"/>
</dbReference>
<evidence type="ECO:0000256" key="10">
    <source>
        <dbReference type="ARBA" id="ARBA00023136"/>
    </source>
</evidence>
<evidence type="ECO:0000256" key="2">
    <source>
        <dbReference type="ARBA" id="ARBA00010617"/>
    </source>
</evidence>
<dbReference type="GO" id="GO:0004497">
    <property type="term" value="F:monooxygenase activity"/>
    <property type="evidence" value="ECO:0007669"/>
    <property type="project" value="UniProtKB-KW"/>
</dbReference>
<dbReference type="Gramene" id="PSR84642">
    <property type="protein sequence ID" value="PSR84642"/>
    <property type="gene ID" value="CEY00_Acc21766"/>
</dbReference>
<comment type="subcellular location">
    <subcellularLocation>
        <location evidence="1">Membrane</location>
    </subcellularLocation>
</comment>
<dbReference type="GO" id="GO:0016020">
    <property type="term" value="C:membrane"/>
    <property type="evidence" value="ECO:0007669"/>
    <property type="project" value="UniProtKB-SubCell"/>
</dbReference>
<dbReference type="InterPro" id="IPR017972">
    <property type="entry name" value="Cyt_P450_CS"/>
</dbReference>
<dbReference type="InterPro" id="IPR002401">
    <property type="entry name" value="Cyt_P450_E_grp-I"/>
</dbReference>
<dbReference type="PRINTS" id="PR00463">
    <property type="entry name" value="EP450I"/>
</dbReference>
<organism evidence="13 14">
    <name type="scientific">Actinidia chinensis var. chinensis</name>
    <name type="common">Chinese soft-hair kiwi</name>
    <dbReference type="NCBI Taxonomy" id="1590841"/>
    <lineage>
        <taxon>Eukaryota</taxon>
        <taxon>Viridiplantae</taxon>
        <taxon>Streptophyta</taxon>
        <taxon>Embryophyta</taxon>
        <taxon>Tracheophyta</taxon>
        <taxon>Spermatophyta</taxon>
        <taxon>Magnoliopsida</taxon>
        <taxon>eudicotyledons</taxon>
        <taxon>Gunneridae</taxon>
        <taxon>Pentapetalae</taxon>
        <taxon>asterids</taxon>
        <taxon>Ericales</taxon>
        <taxon>Actinidiaceae</taxon>
        <taxon>Actinidia</taxon>
    </lineage>
</organism>
<dbReference type="GO" id="GO:0005506">
    <property type="term" value="F:iron ion binding"/>
    <property type="evidence" value="ECO:0007669"/>
    <property type="project" value="InterPro"/>
</dbReference>
<keyword evidence="14" id="KW-1185">Reference proteome</keyword>
<dbReference type="Pfam" id="PF00067">
    <property type="entry name" value="p450"/>
    <property type="match status" value="1"/>
</dbReference>
<evidence type="ECO:0000256" key="12">
    <source>
        <dbReference type="RuleBase" id="RU000461"/>
    </source>
</evidence>
<keyword evidence="8 11" id="KW-0408">Iron</keyword>
<dbReference type="AlphaFoldDB" id="A0A2R6P2Z1"/>
<evidence type="ECO:0000256" key="5">
    <source>
        <dbReference type="ARBA" id="ARBA00022723"/>
    </source>
</evidence>
<dbReference type="OrthoDB" id="1470350at2759"/>
<evidence type="ECO:0000256" key="6">
    <source>
        <dbReference type="ARBA" id="ARBA00022989"/>
    </source>
</evidence>
<keyword evidence="5 11" id="KW-0479">Metal-binding</keyword>
<dbReference type="Gene3D" id="1.10.630.10">
    <property type="entry name" value="Cytochrome P450"/>
    <property type="match status" value="1"/>
</dbReference>
<dbReference type="SUPFAM" id="SSF48264">
    <property type="entry name" value="Cytochrome P450"/>
    <property type="match status" value="1"/>
</dbReference>
<evidence type="ECO:0000256" key="1">
    <source>
        <dbReference type="ARBA" id="ARBA00004370"/>
    </source>
</evidence>
<dbReference type="PANTHER" id="PTHR24282:SF250">
    <property type="entry name" value="CYTOCHROME P450 CYP72A219-LIKE"/>
    <property type="match status" value="1"/>
</dbReference>
<dbReference type="OMA" id="NEWMGRT"/>
<evidence type="ECO:0000256" key="4">
    <source>
        <dbReference type="ARBA" id="ARBA00022692"/>
    </source>
</evidence>
<evidence type="ECO:0000256" key="11">
    <source>
        <dbReference type="PIRSR" id="PIRSR602401-1"/>
    </source>
</evidence>
<keyword evidence="7 12" id="KW-0560">Oxidoreductase</keyword>
<feature type="binding site" description="axial binding residue" evidence="11">
    <location>
        <position position="461"/>
    </location>
    <ligand>
        <name>heme</name>
        <dbReference type="ChEBI" id="CHEBI:30413"/>
    </ligand>
    <ligandPart>
        <name>Fe</name>
        <dbReference type="ChEBI" id="CHEBI:18248"/>
    </ligandPart>
</feature>
<protein>
    <submittedName>
        <fullName evidence="13">Cytochrome P450 CYP72A219 like</fullName>
    </submittedName>
</protein>
<keyword evidence="6" id="KW-1133">Transmembrane helix</keyword>
<dbReference type="STRING" id="1590841.A0A2R6P2Z1"/>
<evidence type="ECO:0000313" key="14">
    <source>
        <dbReference type="Proteomes" id="UP000241394"/>
    </source>
</evidence>
<dbReference type="EMBL" id="NKQK01000029">
    <property type="protein sequence ID" value="PSR84642.1"/>
    <property type="molecule type" value="Genomic_DNA"/>
</dbReference>
<keyword evidence="3 11" id="KW-0349">Heme</keyword>
<comment type="cofactor">
    <cofactor evidence="11">
        <name>heme</name>
        <dbReference type="ChEBI" id="CHEBI:30413"/>
    </cofactor>
</comment>
<reference evidence="13 14" key="1">
    <citation type="submission" date="2017-07" db="EMBL/GenBank/DDBJ databases">
        <title>An improved, manually edited Actinidia chinensis var. chinensis (kiwifruit) genome highlights the challenges associated with draft genomes and gene prediction in plants.</title>
        <authorList>
            <person name="Pilkington S."/>
            <person name="Crowhurst R."/>
            <person name="Hilario E."/>
            <person name="Nardozza S."/>
            <person name="Fraser L."/>
            <person name="Peng Y."/>
            <person name="Gunaseelan K."/>
            <person name="Simpson R."/>
            <person name="Tahir J."/>
            <person name="Deroles S."/>
            <person name="Templeton K."/>
            <person name="Luo Z."/>
            <person name="Davy M."/>
            <person name="Cheng C."/>
            <person name="Mcneilage M."/>
            <person name="Scaglione D."/>
            <person name="Liu Y."/>
            <person name="Zhang Q."/>
            <person name="Datson P."/>
            <person name="De Silva N."/>
            <person name="Gardiner S."/>
            <person name="Bassett H."/>
            <person name="Chagne D."/>
            <person name="Mccallum J."/>
            <person name="Dzierzon H."/>
            <person name="Deng C."/>
            <person name="Wang Y.-Y."/>
            <person name="Barron N."/>
            <person name="Manako K."/>
            <person name="Bowen J."/>
            <person name="Foster T."/>
            <person name="Erridge Z."/>
            <person name="Tiffin H."/>
            <person name="Waite C."/>
            <person name="Davies K."/>
            <person name="Grierson E."/>
            <person name="Laing W."/>
            <person name="Kirk R."/>
            <person name="Chen X."/>
            <person name="Wood M."/>
            <person name="Montefiori M."/>
            <person name="Brummell D."/>
            <person name="Schwinn K."/>
            <person name="Catanach A."/>
            <person name="Fullerton C."/>
            <person name="Li D."/>
            <person name="Meiyalaghan S."/>
            <person name="Nieuwenhuizen N."/>
            <person name="Read N."/>
            <person name="Prakash R."/>
            <person name="Hunter D."/>
            <person name="Zhang H."/>
            <person name="Mckenzie M."/>
            <person name="Knabel M."/>
            <person name="Harris A."/>
            <person name="Allan A."/>
            <person name="Chen A."/>
            <person name="Janssen B."/>
            <person name="Plunkett B."/>
            <person name="Dwamena C."/>
            <person name="Voogd C."/>
            <person name="Leif D."/>
            <person name="Lafferty D."/>
            <person name="Souleyre E."/>
            <person name="Varkonyi-Gasic E."/>
            <person name="Gambi F."/>
            <person name="Hanley J."/>
            <person name="Yao J.-L."/>
            <person name="Cheung J."/>
            <person name="David K."/>
            <person name="Warren B."/>
            <person name="Marsh K."/>
            <person name="Snowden K."/>
            <person name="Lin-Wang K."/>
            <person name="Brian L."/>
            <person name="Martinez-Sanchez M."/>
            <person name="Wang M."/>
            <person name="Ileperuma N."/>
            <person name="Macnee N."/>
            <person name="Campin R."/>
            <person name="Mcatee P."/>
            <person name="Drummond R."/>
            <person name="Espley R."/>
            <person name="Ireland H."/>
            <person name="Wu R."/>
            <person name="Atkinson R."/>
            <person name="Karunairetnam S."/>
            <person name="Bulley S."/>
            <person name="Chunkath S."/>
            <person name="Hanley Z."/>
            <person name="Storey R."/>
            <person name="Thrimawithana A."/>
            <person name="Thomson S."/>
            <person name="David C."/>
            <person name="Testolin R."/>
        </authorList>
    </citation>
    <scope>NUCLEOTIDE SEQUENCE [LARGE SCALE GENOMIC DNA]</scope>
    <source>
        <strain evidence="14">cv. Red5</strain>
        <tissue evidence="13">Young leaf</tissue>
    </source>
</reference>
<comment type="caution">
    <text evidence="13">The sequence shown here is derived from an EMBL/GenBank/DDBJ whole genome shotgun (WGS) entry which is preliminary data.</text>
</comment>
<dbReference type="InterPro" id="IPR036396">
    <property type="entry name" value="Cyt_P450_sf"/>
</dbReference>